<keyword evidence="10" id="KW-1185">Reference proteome</keyword>
<proteinExistence type="inferred from homology"/>
<dbReference type="PANTHER" id="PTHR45754">
    <property type="entry name" value="METHYLENETETRAHYDROFOLATE REDUCTASE"/>
    <property type="match status" value="1"/>
</dbReference>
<dbReference type="GO" id="GO:0035999">
    <property type="term" value="P:tetrahydrofolate interconversion"/>
    <property type="evidence" value="ECO:0007669"/>
    <property type="project" value="UniProtKB-UniPathway"/>
</dbReference>
<dbReference type="GO" id="GO:0071949">
    <property type="term" value="F:FAD binding"/>
    <property type="evidence" value="ECO:0007669"/>
    <property type="project" value="TreeGrafter"/>
</dbReference>
<dbReference type="AlphaFoldDB" id="Q7U409"/>
<sequence length="297" mass="32096">MTTALQRAIESGQQAMTAEVMPPRGGDPSHTLAMADHLKGRVHAVNVTDGSRAVMRMSSLAVCRLLLDRGLEPVLQLACRDRNRLALQADLLGAHALGIHNLLCLTGDPVRAGDQADARPVNEFESVKLLRQVTAFNQGKDPVKADLPDGATQLFAGCAADPQSRSWSGLQRRLHRKHEAGARFVQTQMVMDPSALERFQVELAEPLNLPVLAGVFLLKSAKNARFINRVVPGACIPEDLILRLESADNPAMEGVAIAAEQVKRYLGIVQGVHLMAIKAEERIPLVLDQAGVNQLAA</sequence>
<keyword evidence="4 8" id="KW-0285">Flavoprotein</keyword>
<dbReference type="InterPro" id="IPR029041">
    <property type="entry name" value="FAD-linked_oxidoreductase-like"/>
</dbReference>
<keyword evidence="5 8" id="KW-0274">FAD</keyword>
<dbReference type="UniPathway" id="UPA00193"/>
<gene>
    <name evidence="9" type="ordered locus">SYNW2267</name>
</gene>
<dbReference type="HOGENOM" id="CLU_057297_2_0_3"/>
<dbReference type="Gene3D" id="3.20.20.220">
    <property type="match status" value="1"/>
</dbReference>
<dbReference type="EMBL" id="BX569695">
    <property type="protein sequence ID" value="CAE08782.1"/>
    <property type="molecule type" value="Genomic_DNA"/>
</dbReference>
<dbReference type="KEGG" id="syw:SYNW2267"/>
<evidence type="ECO:0000256" key="1">
    <source>
        <dbReference type="ARBA" id="ARBA00001974"/>
    </source>
</evidence>
<reference evidence="9 10" key="1">
    <citation type="journal article" date="2003" name="Nature">
        <title>The genome of a motile marine Synechococcus.</title>
        <authorList>
            <person name="Palenik B."/>
            <person name="Brahamsha B."/>
            <person name="Larimer F."/>
            <person name="Land M."/>
            <person name="Hauser L."/>
            <person name="Chain P."/>
            <person name="Lamerdin J."/>
            <person name="Regala W."/>
            <person name="Allen E.A."/>
            <person name="McCarren J."/>
            <person name="Paulsen I."/>
            <person name="Dufresne A."/>
            <person name="Partensky F."/>
            <person name="Webb E."/>
            <person name="Waterbury J."/>
        </authorList>
    </citation>
    <scope>NUCLEOTIDE SEQUENCE [LARGE SCALE GENOMIC DNA]</scope>
    <source>
        <strain evidence="9 10">WH8102</strain>
    </source>
</reference>
<evidence type="ECO:0000256" key="8">
    <source>
        <dbReference type="RuleBase" id="RU003862"/>
    </source>
</evidence>
<dbReference type="CDD" id="cd00537">
    <property type="entry name" value="MTHFR"/>
    <property type="match status" value="1"/>
</dbReference>
<evidence type="ECO:0000256" key="3">
    <source>
        <dbReference type="ARBA" id="ARBA00006743"/>
    </source>
</evidence>
<dbReference type="RefSeq" id="WP_011129120.1">
    <property type="nucleotide sequence ID" value="NC_005070.1"/>
</dbReference>
<dbReference type="GO" id="GO:0005829">
    <property type="term" value="C:cytosol"/>
    <property type="evidence" value="ECO:0007669"/>
    <property type="project" value="TreeGrafter"/>
</dbReference>
<evidence type="ECO:0000256" key="6">
    <source>
        <dbReference type="ARBA" id="ARBA00023002"/>
    </source>
</evidence>
<dbReference type="eggNOG" id="COG0685">
    <property type="taxonomic scope" value="Bacteria"/>
</dbReference>
<dbReference type="SUPFAM" id="SSF51730">
    <property type="entry name" value="FAD-linked oxidoreductase"/>
    <property type="match status" value="1"/>
</dbReference>
<dbReference type="PANTHER" id="PTHR45754:SF3">
    <property type="entry name" value="METHYLENETETRAHYDROFOLATE REDUCTASE (NADPH)"/>
    <property type="match status" value="1"/>
</dbReference>
<dbReference type="GO" id="GO:0009086">
    <property type="term" value="P:methionine biosynthetic process"/>
    <property type="evidence" value="ECO:0007669"/>
    <property type="project" value="TreeGrafter"/>
</dbReference>
<dbReference type="GO" id="GO:0106312">
    <property type="term" value="F:methylenetetrahydrofolate reductase (NADH) activity"/>
    <property type="evidence" value="ECO:0007669"/>
    <property type="project" value="UniProtKB-EC"/>
</dbReference>
<keyword evidence="6 8" id="KW-0560">Oxidoreductase</keyword>
<evidence type="ECO:0000256" key="4">
    <source>
        <dbReference type="ARBA" id="ARBA00022630"/>
    </source>
</evidence>
<name>Q7U409_PARMW</name>
<evidence type="ECO:0000313" key="9">
    <source>
        <dbReference type="EMBL" id="CAE08782.1"/>
    </source>
</evidence>
<comment type="catalytic activity">
    <reaction evidence="7">
        <text>(6S)-5-methyl-5,6,7,8-tetrahydrofolate + NAD(+) = (6R)-5,10-methylene-5,6,7,8-tetrahydrofolate + NADH + H(+)</text>
        <dbReference type="Rhea" id="RHEA:19821"/>
        <dbReference type="ChEBI" id="CHEBI:15378"/>
        <dbReference type="ChEBI" id="CHEBI:15636"/>
        <dbReference type="ChEBI" id="CHEBI:18608"/>
        <dbReference type="ChEBI" id="CHEBI:57540"/>
        <dbReference type="ChEBI" id="CHEBI:57945"/>
        <dbReference type="EC" id="1.5.1.54"/>
    </reaction>
    <physiologicalReaction direction="right-to-left" evidence="7">
        <dbReference type="Rhea" id="RHEA:19823"/>
    </physiologicalReaction>
</comment>
<evidence type="ECO:0000256" key="7">
    <source>
        <dbReference type="ARBA" id="ARBA00048628"/>
    </source>
</evidence>
<protein>
    <recommendedName>
        <fullName evidence="8">Methylenetetrahydrofolate reductase</fullName>
    </recommendedName>
</protein>
<dbReference type="InterPro" id="IPR003171">
    <property type="entry name" value="Mehydrof_redctse-like"/>
</dbReference>
<comment type="cofactor">
    <cofactor evidence="1 8">
        <name>FAD</name>
        <dbReference type="ChEBI" id="CHEBI:57692"/>
    </cofactor>
</comment>
<evidence type="ECO:0000313" key="10">
    <source>
        <dbReference type="Proteomes" id="UP000001422"/>
    </source>
</evidence>
<dbReference type="Pfam" id="PF02219">
    <property type="entry name" value="MTHFR"/>
    <property type="match status" value="1"/>
</dbReference>
<comment type="similarity">
    <text evidence="3 8">Belongs to the methylenetetrahydrofolate reductase family.</text>
</comment>
<dbReference type="STRING" id="84588.SYNW2267"/>
<dbReference type="Proteomes" id="UP000001422">
    <property type="component" value="Chromosome"/>
</dbReference>
<evidence type="ECO:0000256" key="2">
    <source>
        <dbReference type="ARBA" id="ARBA00004777"/>
    </source>
</evidence>
<evidence type="ECO:0000256" key="5">
    <source>
        <dbReference type="ARBA" id="ARBA00022827"/>
    </source>
</evidence>
<accession>Q7U409</accession>
<comment type="pathway">
    <text evidence="2 8">One-carbon metabolism; tetrahydrofolate interconversion.</text>
</comment>
<organism evidence="9 10">
    <name type="scientific">Parasynechococcus marenigrum (strain WH8102)</name>
    <dbReference type="NCBI Taxonomy" id="84588"/>
    <lineage>
        <taxon>Bacteria</taxon>
        <taxon>Bacillati</taxon>
        <taxon>Cyanobacteriota</taxon>
        <taxon>Cyanophyceae</taxon>
        <taxon>Synechococcales</taxon>
        <taxon>Prochlorococcaceae</taxon>
        <taxon>Parasynechococcus</taxon>
        <taxon>Parasynechococcus marenigrum</taxon>
    </lineage>
</organism>